<dbReference type="InterPro" id="IPR033896">
    <property type="entry name" value="MEF2-like_N"/>
</dbReference>
<sequence length="227" mass="25821">MVRGKTQMRRIENATSRQVTFSKRRNGLLKKAFELSVLCDAEVALIIFSPRGKLYEFASSSMQETIERYRKHTKDTPAAAKSAEENVQNLKQEAAILMKKIEILEAAKRKFLGEGVGSCSLEELQQIEQQLEKSVITVRARKSQVFKEQIEQLKEKEKALVAENAILSNKCGMVRNLATSKTNNKDKDHQRENHQAQHYPESSSPSSDVETELFIGLPETRTRLQIN</sequence>
<feature type="region of interest" description="Disordered" evidence="7">
    <location>
        <begin position="182"/>
        <end position="210"/>
    </location>
</feature>
<feature type="domain" description="K-box" evidence="9">
    <location>
        <begin position="87"/>
        <end position="177"/>
    </location>
</feature>
<comment type="subcellular location">
    <subcellularLocation>
        <location evidence="1">Nucleus</location>
    </subcellularLocation>
</comment>
<dbReference type="Pfam" id="PF01486">
    <property type="entry name" value="K-box"/>
    <property type="match status" value="1"/>
</dbReference>
<keyword evidence="4" id="KW-0804">Transcription</keyword>
<evidence type="ECO:0000256" key="3">
    <source>
        <dbReference type="ARBA" id="ARBA00023125"/>
    </source>
</evidence>
<dbReference type="EMBL" id="JASCZI010030566">
    <property type="protein sequence ID" value="MED6123644.1"/>
    <property type="molecule type" value="Genomic_DNA"/>
</dbReference>
<keyword evidence="2" id="KW-0805">Transcription regulation</keyword>
<gene>
    <name evidence="10" type="primary">SOC1_5</name>
    <name evidence="10" type="ORF">PIB30_051103</name>
</gene>
<evidence type="ECO:0000259" key="9">
    <source>
        <dbReference type="PROSITE" id="PS51297"/>
    </source>
</evidence>
<dbReference type="PROSITE" id="PS50066">
    <property type="entry name" value="MADS_BOX_2"/>
    <property type="match status" value="1"/>
</dbReference>
<accession>A0ABU6RIG6</accession>
<evidence type="ECO:0000313" key="11">
    <source>
        <dbReference type="Proteomes" id="UP001341840"/>
    </source>
</evidence>
<dbReference type="CDD" id="cd00265">
    <property type="entry name" value="MADS_MEF2_like"/>
    <property type="match status" value="1"/>
</dbReference>
<keyword evidence="5" id="KW-0539">Nucleus</keyword>
<keyword evidence="11" id="KW-1185">Reference proteome</keyword>
<feature type="coiled-coil region" evidence="6">
    <location>
        <begin position="80"/>
        <end position="170"/>
    </location>
</feature>
<evidence type="ECO:0000256" key="1">
    <source>
        <dbReference type="ARBA" id="ARBA00004123"/>
    </source>
</evidence>
<evidence type="ECO:0000259" key="8">
    <source>
        <dbReference type="PROSITE" id="PS50066"/>
    </source>
</evidence>
<proteinExistence type="predicted"/>
<evidence type="ECO:0000256" key="4">
    <source>
        <dbReference type="ARBA" id="ARBA00023163"/>
    </source>
</evidence>
<feature type="compositionally biased region" description="Basic and acidic residues" evidence="7">
    <location>
        <begin position="183"/>
        <end position="195"/>
    </location>
</feature>
<name>A0ABU6RIG6_9FABA</name>
<keyword evidence="3" id="KW-0238">DNA-binding</keyword>
<dbReference type="Pfam" id="PF00319">
    <property type="entry name" value="SRF-TF"/>
    <property type="match status" value="1"/>
</dbReference>
<organism evidence="10 11">
    <name type="scientific">Stylosanthes scabra</name>
    <dbReference type="NCBI Taxonomy" id="79078"/>
    <lineage>
        <taxon>Eukaryota</taxon>
        <taxon>Viridiplantae</taxon>
        <taxon>Streptophyta</taxon>
        <taxon>Embryophyta</taxon>
        <taxon>Tracheophyta</taxon>
        <taxon>Spermatophyta</taxon>
        <taxon>Magnoliopsida</taxon>
        <taxon>eudicotyledons</taxon>
        <taxon>Gunneridae</taxon>
        <taxon>Pentapetalae</taxon>
        <taxon>rosids</taxon>
        <taxon>fabids</taxon>
        <taxon>Fabales</taxon>
        <taxon>Fabaceae</taxon>
        <taxon>Papilionoideae</taxon>
        <taxon>50 kb inversion clade</taxon>
        <taxon>dalbergioids sensu lato</taxon>
        <taxon>Dalbergieae</taxon>
        <taxon>Pterocarpus clade</taxon>
        <taxon>Stylosanthes</taxon>
    </lineage>
</organism>
<evidence type="ECO:0000256" key="6">
    <source>
        <dbReference type="SAM" id="Coils"/>
    </source>
</evidence>
<comment type="caution">
    <text evidence="10">The sequence shown here is derived from an EMBL/GenBank/DDBJ whole genome shotgun (WGS) entry which is preliminary data.</text>
</comment>
<evidence type="ECO:0000256" key="5">
    <source>
        <dbReference type="ARBA" id="ARBA00023242"/>
    </source>
</evidence>
<dbReference type="PROSITE" id="PS51297">
    <property type="entry name" value="K_BOX"/>
    <property type="match status" value="1"/>
</dbReference>
<evidence type="ECO:0000256" key="7">
    <source>
        <dbReference type="SAM" id="MobiDB-lite"/>
    </source>
</evidence>
<keyword evidence="6" id="KW-0175">Coiled coil</keyword>
<dbReference type="Gene3D" id="3.40.1810.10">
    <property type="entry name" value="Transcription factor, MADS-box"/>
    <property type="match status" value="1"/>
</dbReference>
<feature type="domain" description="MADS-box" evidence="8">
    <location>
        <begin position="1"/>
        <end position="61"/>
    </location>
</feature>
<reference evidence="10 11" key="1">
    <citation type="journal article" date="2023" name="Plants (Basel)">
        <title>Bridging the Gap: Combining Genomics and Transcriptomics Approaches to Understand Stylosanthes scabra, an Orphan Legume from the Brazilian Caatinga.</title>
        <authorList>
            <person name="Ferreira-Neto J.R.C."/>
            <person name="da Silva M.D."/>
            <person name="Binneck E."/>
            <person name="de Melo N.F."/>
            <person name="da Silva R.H."/>
            <person name="de Melo A.L.T.M."/>
            <person name="Pandolfi V."/>
            <person name="Bustamante F.O."/>
            <person name="Brasileiro-Vidal A.C."/>
            <person name="Benko-Iseppon A.M."/>
        </authorList>
    </citation>
    <scope>NUCLEOTIDE SEQUENCE [LARGE SCALE GENOMIC DNA]</scope>
    <source>
        <tissue evidence="10">Leaves</tissue>
    </source>
</reference>
<dbReference type="InterPro" id="IPR002487">
    <property type="entry name" value="TF_Kbox"/>
</dbReference>
<dbReference type="PRINTS" id="PR00404">
    <property type="entry name" value="MADSDOMAIN"/>
</dbReference>
<dbReference type="InterPro" id="IPR002100">
    <property type="entry name" value="TF_MADSbox"/>
</dbReference>
<dbReference type="InterPro" id="IPR050142">
    <property type="entry name" value="MADS-box/MEF2_TF"/>
</dbReference>
<dbReference type="InterPro" id="IPR036879">
    <property type="entry name" value="TF_MADSbox_sf"/>
</dbReference>
<dbReference type="SUPFAM" id="SSF55455">
    <property type="entry name" value="SRF-like"/>
    <property type="match status" value="1"/>
</dbReference>
<dbReference type="Proteomes" id="UP001341840">
    <property type="component" value="Unassembled WGS sequence"/>
</dbReference>
<protein>
    <submittedName>
        <fullName evidence="10">MADS-box protein soc1</fullName>
    </submittedName>
</protein>
<dbReference type="PANTHER" id="PTHR48019">
    <property type="entry name" value="SERUM RESPONSE FACTOR HOMOLOG"/>
    <property type="match status" value="1"/>
</dbReference>
<evidence type="ECO:0000313" key="10">
    <source>
        <dbReference type="EMBL" id="MED6123644.1"/>
    </source>
</evidence>
<evidence type="ECO:0000256" key="2">
    <source>
        <dbReference type="ARBA" id="ARBA00023015"/>
    </source>
</evidence>
<dbReference type="PROSITE" id="PS00350">
    <property type="entry name" value="MADS_BOX_1"/>
    <property type="match status" value="1"/>
</dbReference>
<dbReference type="SMART" id="SM00432">
    <property type="entry name" value="MADS"/>
    <property type="match status" value="1"/>
</dbReference>